<sequence length="325" mass="36995">LHLEDEHRVFFLKATESTCEHFYTEDVEEDSNENKNKPLMKPFQLLHPGQSTEFGVLFKPTLAQRLEGKIRVLVADAYSDKTLIELVGEGCTDEFTLSGLEEDTQESLKEDIIQAVRANHIEFGACPIGKRCSRTFTITNNTRWSIMRFEWEAHAPFQFSPKVGHLLPGCVKNITVTLKSDVPVTFRRHLVKCKVTKINFELPGQRKVPDWDDQTCTVTHEKSTRKDLASMWPEIEKVVKTVPEPAHTVVKESGQEVNVYLSALVAYAQFKLSTTVVQVEDTVPSQTATATFTMENTGKIALEYSWIEDADREDMKKRYSTTLMC</sequence>
<dbReference type="GO" id="GO:1904158">
    <property type="term" value="P:axonemal central apparatus assembly"/>
    <property type="evidence" value="ECO:0007669"/>
    <property type="project" value="TreeGrafter"/>
</dbReference>
<dbReference type="GO" id="GO:0003341">
    <property type="term" value="P:cilium movement"/>
    <property type="evidence" value="ECO:0007669"/>
    <property type="project" value="TreeGrafter"/>
</dbReference>
<accession>A0A7L1VK26</accession>
<dbReference type="PANTHER" id="PTHR23053">
    <property type="entry name" value="DLEC1 DELETED IN LUNG AND ESOPHAGEAL CANCER 1"/>
    <property type="match status" value="1"/>
</dbReference>
<dbReference type="InterPro" id="IPR013783">
    <property type="entry name" value="Ig-like_fold"/>
</dbReference>
<gene>
    <name evidence="1" type="primary">Hydin_4</name>
    <name evidence="1" type="ORF">SITEUR_R14921</name>
</gene>
<name>A0A7L1VK26_SITEU</name>
<reference evidence="1 2" key="1">
    <citation type="submission" date="2019-09" db="EMBL/GenBank/DDBJ databases">
        <title>Bird 10,000 Genomes (B10K) Project - Family phase.</title>
        <authorList>
            <person name="Zhang G."/>
        </authorList>
    </citation>
    <scope>NUCLEOTIDE SEQUENCE [LARGE SCALE GENOMIC DNA]</scope>
    <source>
        <strain evidence="1">B10K-DU-002-25</strain>
        <tissue evidence="1">Muscle</tissue>
    </source>
</reference>
<feature type="non-terminal residue" evidence="1">
    <location>
        <position position="1"/>
    </location>
</feature>
<keyword evidence="2" id="KW-1185">Reference proteome</keyword>
<dbReference type="AlphaFoldDB" id="A0A7L1VK26"/>
<comment type="caution">
    <text evidence="1">The sequence shown here is derived from an EMBL/GenBank/DDBJ whole genome shotgun (WGS) entry which is preliminary data.</text>
</comment>
<dbReference type="InterPro" id="IPR033305">
    <property type="entry name" value="Hydin-like"/>
</dbReference>
<feature type="non-terminal residue" evidence="1">
    <location>
        <position position="325"/>
    </location>
</feature>
<dbReference type="Proteomes" id="UP000583915">
    <property type="component" value="Unassembled WGS sequence"/>
</dbReference>
<protein>
    <submittedName>
        <fullName evidence="1">HYDIN protein</fullName>
    </submittedName>
</protein>
<dbReference type="Gene3D" id="2.60.40.10">
    <property type="entry name" value="Immunoglobulins"/>
    <property type="match status" value="2"/>
</dbReference>
<organism evidence="1 2">
    <name type="scientific">Sitta europaea</name>
    <name type="common">Eurasian nuthatch</name>
    <dbReference type="NCBI Taxonomy" id="50251"/>
    <lineage>
        <taxon>Eukaryota</taxon>
        <taxon>Metazoa</taxon>
        <taxon>Chordata</taxon>
        <taxon>Craniata</taxon>
        <taxon>Vertebrata</taxon>
        <taxon>Euteleostomi</taxon>
        <taxon>Archelosauria</taxon>
        <taxon>Archosauria</taxon>
        <taxon>Dinosauria</taxon>
        <taxon>Saurischia</taxon>
        <taxon>Theropoda</taxon>
        <taxon>Coelurosauria</taxon>
        <taxon>Aves</taxon>
        <taxon>Neognathae</taxon>
        <taxon>Neoaves</taxon>
        <taxon>Telluraves</taxon>
        <taxon>Australaves</taxon>
        <taxon>Passeriformes</taxon>
        <taxon>Sittidae</taxon>
        <taxon>Sitta</taxon>
    </lineage>
</organism>
<proteinExistence type="predicted"/>
<dbReference type="EMBL" id="VXBS01008733">
    <property type="protein sequence ID" value="NXO85672.1"/>
    <property type="molecule type" value="Genomic_DNA"/>
</dbReference>
<dbReference type="PANTHER" id="PTHR23053:SF0">
    <property type="entry name" value="HYDROCEPHALUS-INDUCING PROTEIN HOMOLOG"/>
    <property type="match status" value="1"/>
</dbReference>
<dbReference type="GO" id="GO:0005930">
    <property type="term" value="C:axoneme"/>
    <property type="evidence" value="ECO:0007669"/>
    <property type="project" value="TreeGrafter"/>
</dbReference>
<evidence type="ECO:0000313" key="2">
    <source>
        <dbReference type="Proteomes" id="UP000583915"/>
    </source>
</evidence>
<evidence type="ECO:0000313" key="1">
    <source>
        <dbReference type="EMBL" id="NXO85672.1"/>
    </source>
</evidence>